<dbReference type="EMBL" id="NMUH01009723">
    <property type="protein sequence ID" value="MQM20329.1"/>
    <property type="molecule type" value="Genomic_DNA"/>
</dbReference>
<feature type="region of interest" description="Disordered" evidence="1">
    <location>
        <begin position="93"/>
        <end position="177"/>
    </location>
</feature>
<evidence type="ECO:0000313" key="3">
    <source>
        <dbReference type="Proteomes" id="UP000652761"/>
    </source>
</evidence>
<accession>A0A843XL05</accession>
<dbReference type="AlphaFoldDB" id="A0A843XL05"/>
<name>A0A843XL05_COLES</name>
<organism evidence="2 3">
    <name type="scientific">Colocasia esculenta</name>
    <name type="common">Wild taro</name>
    <name type="synonym">Arum esculentum</name>
    <dbReference type="NCBI Taxonomy" id="4460"/>
    <lineage>
        <taxon>Eukaryota</taxon>
        <taxon>Viridiplantae</taxon>
        <taxon>Streptophyta</taxon>
        <taxon>Embryophyta</taxon>
        <taxon>Tracheophyta</taxon>
        <taxon>Spermatophyta</taxon>
        <taxon>Magnoliopsida</taxon>
        <taxon>Liliopsida</taxon>
        <taxon>Araceae</taxon>
        <taxon>Aroideae</taxon>
        <taxon>Colocasieae</taxon>
        <taxon>Colocasia</taxon>
    </lineage>
</organism>
<evidence type="ECO:0000313" key="2">
    <source>
        <dbReference type="EMBL" id="MQM20329.1"/>
    </source>
</evidence>
<keyword evidence="3" id="KW-1185">Reference proteome</keyword>
<gene>
    <name evidence="2" type="ORF">Taro_053347</name>
</gene>
<feature type="compositionally biased region" description="Pro residues" evidence="1">
    <location>
        <begin position="52"/>
        <end position="62"/>
    </location>
</feature>
<dbReference type="Proteomes" id="UP000652761">
    <property type="component" value="Unassembled WGS sequence"/>
</dbReference>
<feature type="region of interest" description="Disordered" evidence="1">
    <location>
        <begin position="17"/>
        <end position="81"/>
    </location>
</feature>
<sequence length="177" mass="18750">MLKNNISQASLCSGVAYSQKKKGRRGPCAGDAPASAVGPLDHRHRHWVSPSQLPPPQVPPRPIAVAAGSPAAVGTRAPPLPTPLLLVRSVAAAAVGRRDEKRASAPCPSRSRRGGRRAPSPSPFPVAIGGGRRRSPLLSRPCLSHAKQERTKFGNSKGRNRKHNNGQGEIRKKAKSK</sequence>
<proteinExistence type="predicted"/>
<evidence type="ECO:0000256" key="1">
    <source>
        <dbReference type="SAM" id="MobiDB-lite"/>
    </source>
</evidence>
<reference evidence="2" key="1">
    <citation type="submission" date="2017-07" db="EMBL/GenBank/DDBJ databases">
        <title>Taro Niue Genome Assembly and Annotation.</title>
        <authorList>
            <person name="Atibalentja N."/>
            <person name="Keating K."/>
            <person name="Fields C.J."/>
        </authorList>
    </citation>
    <scope>NUCLEOTIDE SEQUENCE</scope>
    <source>
        <strain evidence="2">Niue_2</strain>
        <tissue evidence="2">Leaf</tissue>
    </source>
</reference>
<comment type="caution">
    <text evidence="2">The sequence shown here is derived from an EMBL/GenBank/DDBJ whole genome shotgun (WGS) entry which is preliminary data.</text>
</comment>
<protein>
    <submittedName>
        <fullName evidence="2">Uncharacterized protein</fullName>
    </submittedName>
</protein>